<dbReference type="SUPFAM" id="SSF56436">
    <property type="entry name" value="C-type lectin-like"/>
    <property type="match status" value="1"/>
</dbReference>
<accession>A0A7V9ABE7</accession>
<dbReference type="PANTHER" id="PTHR43289:SF6">
    <property type="entry name" value="SERINE_THREONINE-PROTEIN KINASE NEKL-3"/>
    <property type="match status" value="1"/>
</dbReference>
<dbReference type="PROSITE" id="PS50011">
    <property type="entry name" value="PROTEIN_KINASE_DOM"/>
    <property type="match status" value="1"/>
</dbReference>
<evidence type="ECO:0000256" key="4">
    <source>
        <dbReference type="ARBA" id="ARBA00022840"/>
    </source>
</evidence>
<evidence type="ECO:0000256" key="2">
    <source>
        <dbReference type="ARBA" id="ARBA00022741"/>
    </source>
</evidence>
<sequence length="699" mass="78002">MAAADPVSVLFDQLRSSGLLSPHQLQELGMWIVQRRPDVNAVAKELERRGWLTNFQIREIAKGRGRQLLLGPYVLLDLLGEGGMGRVYKARHQRLGRLCAIKVIRRERLTHPAVEERFRKEIEALGRMQHPNVVQVFNADQSGDVIYYEMEWIDGTDLTKLVRQHGPLPVAQACDYIRQAALGLQHAHELGMVHRDIKPSNILVSRDGRQVKLVDMGLARILDDKSITTEEGKRITREGFVLGTPDFLAPEQARNPMMVDIRADIYSLGGTLYYILTGRVPYEGANPTEKMLKHCTDPPPSLLAYRPDAPPQLEQIIHWCMAKQPEQRPQTPIQLALALQPFCLSGGTRTGTAHPGGVAVSPHAGAGAVPWPVTPPQEPRSSQIFRLPDDVQAASPRARRSSFPWGLGAFVALLVLSFVVLVPRLNRLLAPPEGQQAPETFTNTLGMRMVRLAGGEFWMGSPEQEKGRRSDEGPRHRVRIAHAFLMAATEVSNGQFQQVMGFTPSQASKTASRSLLLPVESVTWWEAVEFCRKLTEKEQKEPWARSGWGYRLPTEAEWEYAARAGMDTPFAFGNLLEFGRRGVYKPVEDDPCGVGGDPARPPNFPEEIGKRQENAFGLQDMHGNVAEWCEDWYSSTYPSTAEVRHDPLGPPDGERRVIRGGSFALPASACRSATRSSLRPDGRRADVGFRIVYAPMFHR</sequence>
<dbReference type="AlphaFoldDB" id="A0A7V9ABE7"/>
<dbReference type="Pfam" id="PF00069">
    <property type="entry name" value="Pkinase"/>
    <property type="match status" value="1"/>
</dbReference>
<feature type="domain" description="Protein kinase" evidence="6">
    <location>
        <begin position="73"/>
        <end position="343"/>
    </location>
</feature>
<dbReference type="GO" id="GO:0004674">
    <property type="term" value="F:protein serine/threonine kinase activity"/>
    <property type="evidence" value="ECO:0007669"/>
    <property type="project" value="TreeGrafter"/>
</dbReference>
<keyword evidence="2 5" id="KW-0547">Nucleotide-binding</keyword>
<dbReference type="EMBL" id="JACEFB010000003">
    <property type="protein sequence ID" value="MBA2225864.1"/>
    <property type="molecule type" value="Genomic_DNA"/>
</dbReference>
<proteinExistence type="predicted"/>
<evidence type="ECO:0000256" key="5">
    <source>
        <dbReference type="PROSITE-ProRule" id="PRU10141"/>
    </source>
</evidence>
<protein>
    <submittedName>
        <fullName evidence="7">SUMF1/EgtB/PvdO family nonheme iron enzyme</fullName>
    </submittedName>
</protein>
<organism evidence="7 8">
    <name type="scientific">Thermogemmata fonticola</name>
    <dbReference type="NCBI Taxonomy" id="2755323"/>
    <lineage>
        <taxon>Bacteria</taxon>
        <taxon>Pseudomonadati</taxon>
        <taxon>Planctomycetota</taxon>
        <taxon>Planctomycetia</taxon>
        <taxon>Gemmatales</taxon>
        <taxon>Gemmataceae</taxon>
        <taxon>Thermogemmata</taxon>
    </lineage>
</organism>
<gene>
    <name evidence="7" type="ORF">H0921_06765</name>
</gene>
<keyword evidence="4 5" id="KW-0067">ATP-binding</keyword>
<evidence type="ECO:0000313" key="8">
    <source>
        <dbReference type="Proteomes" id="UP000542342"/>
    </source>
</evidence>
<keyword evidence="8" id="KW-1185">Reference proteome</keyword>
<reference evidence="7 8" key="1">
    <citation type="submission" date="2020-07" db="EMBL/GenBank/DDBJ databases">
        <title>Thermogemmata thermophila gen. nov., sp. nov., a novel moderate thermophilic planctomycete from a Kamchatka hot spring.</title>
        <authorList>
            <person name="Elcheninov A.G."/>
            <person name="Podosokorskaya O.A."/>
            <person name="Kovaleva O.L."/>
            <person name="Novikov A."/>
            <person name="Bonch-Osmolovskaya E.A."/>
            <person name="Toshchakov S.V."/>
            <person name="Kublanov I.V."/>
        </authorList>
    </citation>
    <scope>NUCLEOTIDE SEQUENCE [LARGE SCALE GENOMIC DNA]</scope>
    <source>
        <strain evidence="7 8">2918</strain>
    </source>
</reference>
<dbReference type="InterPro" id="IPR017441">
    <property type="entry name" value="Protein_kinase_ATP_BS"/>
</dbReference>
<name>A0A7V9ABE7_9BACT</name>
<dbReference type="InterPro" id="IPR000719">
    <property type="entry name" value="Prot_kinase_dom"/>
</dbReference>
<comment type="caution">
    <text evidence="7">The sequence shown here is derived from an EMBL/GenBank/DDBJ whole genome shotgun (WGS) entry which is preliminary data.</text>
</comment>
<dbReference type="PROSITE" id="PS00107">
    <property type="entry name" value="PROTEIN_KINASE_ATP"/>
    <property type="match status" value="1"/>
</dbReference>
<dbReference type="Proteomes" id="UP000542342">
    <property type="component" value="Unassembled WGS sequence"/>
</dbReference>
<evidence type="ECO:0000259" key="6">
    <source>
        <dbReference type="PROSITE" id="PS50011"/>
    </source>
</evidence>
<dbReference type="InterPro" id="IPR011009">
    <property type="entry name" value="Kinase-like_dom_sf"/>
</dbReference>
<dbReference type="Gene3D" id="1.10.510.10">
    <property type="entry name" value="Transferase(Phosphotransferase) domain 1"/>
    <property type="match status" value="1"/>
</dbReference>
<dbReference type="PROSITE" id="PS00108">
    <property type="entry name" value="PROTEIN_KINASE_ST"/>
    <property type="match status" value="1"/>
</dbReference>
<evidence type="ECO:0000256" key="3">
    <source>
        <dbReference type="ARBA" id="ARBA00022777"/>
    </source>
</evidence>
<dbReference type="Gene3D" id="3.30.200.20">
    <property type="entry name" value="Phosphorylase Kinase, domain 1"/>
    <property type="match status" value="1"/>
</dbReference>
<dbReference type="Gene3D" id="3.90.1580.10">
    <property type="entry name" value="paralog of FGE (formylglycine-generating enzyme)"/>
    <property type="match status" value="1"/>
</dbReference>
<evidence type="ECO:0000313" key="7">
    <source>
        <dbReference type="EMBL" id="MBA2225864.1"/>
    </source>
</evidence>
<keyword evidence="1" id="KW-0808">Transferase</keyword>
<evidence type="ECO:0000256" key="1">
    <source>
        <dbReference type="ARBA" id="ARBA00022679"/>
    </source>
</evidence>
<dbReference type="PANTHER" id="PTHR43289">
    <property type="entry name" value="MITOGEN-ACTIVATED PROTEIN KINASE KINASE KINASE 20-RELATED"/>
    <property type="match status" value="1"/>
</dbReference>
<keyword evidence="3" id="KW-0418">Kinase</keyword>
<feature type="binding site" evidence="5">
    <location>
        <position position="102"/>
    </location>
    <ligand>
        <name>ATP</name>
        <dbReference type="ChEBI" id="CHEBI:30616"/>
    </ligand>
</feature>
<dbReference type="InterPro" id="IPR005532">
    <property type="entry name" value="SUMF_dom"/>
</dbReference>
<dbReference type="InterPro" id="IPR008271">
    <property type="entry name" value="Ser/Thr_kinase_AS"/>
</dbReference>
<dbReference type="CDD" id="cd14014">
    <property type="entry name" value="STKc_PknB_like"/>
    <property type="match status" value="1"/>
</dbReference>
<dbReference type="SMART" id="SM00220">
    <property type="entry name" value="S_TKc"/>
    <property type="match status" value="1"/>
</dbReference>
<dbReference type="SUPFAM" id="SSF56112">
    <property type="entry name" value="Protein kinase-like (PK-like)"/>
    <property type="match status" value="1"/>
</dbReference>
<dbReference type="InterPro" id="IPR016187">
    <property type="entry name" value="CTDL_fold"/>
</dbReference>
<dbReference type="InterPro" id="IPR042095">
    <property type="entry name" value="SUMF_sf"/>
</dbReference>
<dbReference type="GO" id="GO:0005524">
    <property type="term" value="F:ATP binding"/>
    <property type="evidence" value="ECO:0007669"/>
    <property type="project" value="UniProtKB-UniRule"/>
</dbReference>
<dbReference type="Pfam" id="PF03781">
    <property type="entry name" value="FGE-sulfatase"/>
    <property type="match status" value="1"/>
</dbReference>
<dbReference type="RefSeq" id="WP_194537298.1">
    <property type="nucleotide sequence ID" value="NZ_JACEFB010000003.1"/>
</dbReference>